<dbReference type="OrthoDB" id="9972932at2759"/>
<feature type="domain" description="Ig-like" evidence="3">
    <location>
        <begin position="26"/>
        <end position="136"/>
    </location>
</feature>
<organism evidence="4 6">
    <name type="scientific">Macrostomum lignano</name>
    <dbReference type="NCBI Taxonomy" id="282301"/>
    <lineage>
        <taxon>Eukaryota</taxon>
        <taxon>Metazoa</taxon>
        <taxon>Spiralia</taxon>
        <taxon>Lophotrochozoa</taxon>
        <taxon>Platyhelminthes</taxon>
        <taxon>Rhabditophora</taxon>
        <taxon>Macrostomorpha</taxon>
        <taxon>Macrostomida</taxon>
        <taxon>Macrostomidae</taxon>
        <taxon>Macrostomum</taxon>
    </lineage>
</organism>
<evidence type="ECO:0000313" key="6">
    <source>
        <dbReference type="WBParaSite" id="maker-uti_cns_0011926-snap-gene-0.2-mRNA-1"/>
    </source>
</evidence>
<dbReference type="PANTHER" id="PTHR10075">
    <property type="entry name" value="BASIGIN RELATED"/>
    <property type="match status" value="1"/>
</dbReference>
<proteinExistence type="predicted"/>
<dbReference type="SMART" id="SM00408">
    <property type="entry name" value="IGc2"/>
    <property type="match status" value="3"/>
</dbReference>
<keyword evidence="4" id="KW-1185">Reference proteome</keyword>
<feature type="domain" description="Ig-like" evidence="3">
    <location>
        <begin position="145"/>
        <end position="246"/>
    </location>
</feature>
<sequence length="415" mass="45653">MAAKIFCIVLFLALSDFLLRVSAIRPAIVENIVTEVRPIDSTATLNCSVALFSNPPERVQWYKLLPGQSDKAISAGTKITEQNPILQGDMLKYEVRSRPGRTVFIPDMGYTDVTTFTLLIRRLTNLDAANYKCRINVPGSPADSPEVVATLIVPREPFINPAEVTNNQVVEEGANVTLKCSATSEPPAHISWIRANGLPLNIPGQPQRVYQSEVTLINVTKYDRGVYRCFANNNVGYGAKHDVRIDVNYAPSIRGARLHNLYLQAPERNYEITLECVSTGYPDPEVTFYSGTVIPRPDQPLPDSQVIKNQFPFSVERLRSQGAAGTHVYEFFYALRIKNVRDTHLGNYTCVAKNKYGVDAAVLKLANEEVCQGPLCFGTSVEQSANSPGAGHRSAGSCAVISGLAIAAFMMRRLL</sequence>
<keyword evidence="1" id="KW-0393">Immunoglobulin domain</keyword>
<dbReference type="WBParaSite" id="maker-uti_cns_0009923-snap-gene-0.3-mRNA-1">
    <property type="protein sequence ID" value="maker-uti_cns_0009923-snap-gene-0.3-mRNA-1"/>
    <property type="gene ID" value="maker-uti_cns_0009923-snap-gene-0.3"/>
</dbReference>
<evidence type="ECO:0000313" key="4">
    <source>
        <dbReference type="Proteomes" id="UP000095280"/>
    </source>
</evidence>
<evidence type="ECO:0000313" key="5">
    <source>
        <dbReference type="WBParaSite" id="maker-uti_cns_0009923-snap-gene-0.3-mRNA-1"/>
    </source>
</evidence>
<dbReference type="InterPro" id="IPR013783">
    <property type="entry name" value="Ig-like_fold"/>
</dbReference>
<feature type="chain" id="PRO_5011395156" evidence="2">
    <location>
        <begin position="24"/>
        <end position="415"/>
    </location>
</feature>
<dbReference type="AlphaFoldDB" id="A0A1I8IE85"/>
<evidence type="ECO:0000259" key="3">
    <source>
        <dbReference type="PROSITE" id="PS50835"/>
    </source>
</evidence>
<dbReference type="GO" id="GO:0007156">
    <property type="term" value="P:homophilic cell adhesion via plasma membrane adhesion molecules"/>
    <property type="evidence" value="ECO:0007669"/>
    <property type="project" value="TreeGrafter"/>
</dbReference>
<dbReference type="SUPFAM" id="SSF48726">
    <property type="entry name" value="Immunoglobulin"/>
    <property type="match status" value="3"/>
</dbReference>
<accession>A0A1I8IE85</accession>
<feature type="domain" description="Ig-like" evidence="3">
    <location>
        <begin position="251"/>
        <end position="366"/>
    </location>
</feature>
<dbReference type="PANTHER" id="PTHR10075:SF100">
    <property type="entry name" value="FASCICLIN-2"/>
    <property type="match status" value="1"/>
</dbReference>
<dbReference type="WBParaSite" id="maker-uti_cns_0011926-snap-gene-0.2-mRNA-1">
    <property type="protein sequence ID" value="maker-uti_cns_0011926-snap-gene-0.2-mRNA-1"/>
    <property type="gene ID" value="maker-uti_cns_0011926-snap-gene-0.2"/>
</dbReference>
<dbReference type="InterPro" id="IPR013106">
    <property type="entry name" value="Ig_V-set"/>
</dbReference>
<dbReference type="GO" id="GO:0007411">
    <property type="term" value="P:axon guidance"/>
    <property type="evidence" value="ECO:0007669"/>
    <property type="project" value="TreeGrafter"/>
</dbReference>
<dbReference type="SMART" id="SM00409">
    <property type="entry name" value="IG"/>
    <property type="match status" value="3"/>
</dbReference>
<feature type="signal peptide" evidence="2">
    <location>
        <begin position="1"/>
        <end position="23"/>
    </location>
</feature>
<dbReference type="STRING" id="282301.A0A1I8IE85"/>
<dbReference type="PROSITE" id="PS50835">
    <property type="entry name" value="IG_LIKE"/>
    <property type="match status" value="3"/>
</dbReference>
<dbReference type="InterPro" id="IPR036179">
    <property type="entry name" value="Ig-like_dom_sf"/>
</dbReference>
<dbReference type="GO" id="GO:0005886">
    <property type="term" value="C:plasma membrane"/>
    <property type="evidence" value="ECO:0007669"/>
    <property type="project" value="TreeGrafter"/>
</dbReference>
<dbReference type="InterPro" id="IPR003598">
    <property type="entry name" value="Ig_sub2"/>
</dbReference>
<dbReference type="GO" id="GO:0030424">
    <property type="term" value="C:axon"/>
    <property type="evidence" value="ECO:0007669"/>
    <property type="project" value="TreeGrafter"/>
</dbReference>
<dbReference type="GO" id="GO:0098632">
    <property type="term" value="F:cell-cell adhesion mediator activity"/>
    <property type="evidence" value="ECO:0007669"/>
    <property type="project" value="TreeGrafter"/>
</dbReference>
<reference evidence="5 6" key="1">
    <citation type="submission" date="2016-11" db="UniProtKB">
        <authorList>
            <consortium name="WormBaseParasite"/>
        </authorList>
    </citation>
    <scope>IDENTIFICATION</scope>
</reference>
<dbReference type="GO" id="GO:0070593">
    <property type="term" value="P:dendrite self-avoidance"/>
    <property type="evidence" value="ECO:0007669"/>
    <property type="project" value="TreeGrafter"/>
</dbReference>
<dbReference type="Pfam" id="PF13927">
    <property type="entry name" value="Ig_3"/>
    <property type="match status" value="2"/>
</dbReference>
<evidence type="ECO:0000256" key="2">
    <source>
        <dbReference type="SAM" id="SignalP"/>
    </source>
</evidence>
<keyword evidence="2" id="KW-0732">Signal</keyword>
<evidence type="ECO:0000256" key="1">
    <source>
        <dbReference type="ARBA" id="ARBA00023319"/>
    </source>
</evidence>
<dbReference type="SMART" id="SM00406">
    <property type="entry name" value="IGv"/>
    <property type="match status" value="1"/>
</dbReference>
<dbReference type="InterPro" id="IPR003599">
    <property type="entry name" value="Ig_sub"/>
</dbReference>
<dbReference type="CDD" id="cd00096">
    <property type="entry name" value="Ig"/>
    <property type="match status" value="1"/>
</dbReference>
<dbReference type="Gene3D" id="2.60.40.10">
    <property type="entry name" value="Immunoglobulins"/>
    <property type="match status" value="3"/>
</dbReference>
<dbReference type="Proteomes" id="UP000095280">
    <property type="component" value="Unplaced"/>
</dbReference>
<dbReference type="InterPro" id="IPR007110">
    <property type="entry name" value="Ig-like_dom"/>
</dbReference>
<name>A0A1I8IE85_9PLAT</name>
<protein>
    <submittedName>
        <fullName evidence="5 6">Lachesin</fullName>
    </submittedName>
</protein>